<dbReference type="SUPFAM" id="SSF51445">
    <property type="entry name" value="(Trans)glycosidases"/>
    <property type="match status" value="1"/>
</dbReference>
<dbReference type="Pfam" id="PF06964">
    <property type="entry name" value="Alpha-L-AF_C"/>
    <property type="match status" value="1"/>
</dbReference>
<dbReference type="AlphaFoldDB" id="A0A919R5G2"/>
<dbReference type="Pfam" id="PF22848">
    <property type="entry name" value="ASD1_dom"/>
    <property type="match status" value="1"/>
</dbReference>
<dbReference type="InterPro" id="IPR013780">
    <property type="entry name" value="Glyco_hydro_b"/>
</dbReference>
<comment type="similarity">
    <text evidence="2">Belongs to the glycosyl hydrolase 51 family.</text>
</comment>
<evidence type="ECO:0000256" key="4">
    <source>
        <dbReference type="ARBA" id="ARBA00012670"/>
    </source>
</evidence>
<evidence type="ECO:0000313" key="9">
    <source>
        <dbReference type="EMBL" id="GII80004.1"/>
    </source>
</evidence>
<keyword evidence="5" id="KW-0378">Hydrolase</keyword>
<dbReference type="GO" id="GO:0046373">
    <property type="term" value="P:L-arabinose metabolic process"/>
    <property type="evidence" value="ECO:0007669"/>
    <property type="project" value="InterPro"/>
</dbReference>
<keyword evidence="7" id="KW-0326">Glycosidase</keyword>
<keyword evidence="10" id="KW-1185">Reference proteome</keyword>
<protein>
    <recommendedName>
        <fullName evidence="4">non-reducing end alpha-L-arabinofuranosidase</fullName>
        <ecNumber evidence="4">3.2.1.55</ecNumber>
    </recommendedName>
</protein>
<dbReference type="Proteomes" id="UP000655287">
    <property type="component" value="Unassembled WGS sequence"/>
</dbReference>
<dbReference type="InterPro" id="IPR055235">
    <property type="entry name" value="ASD1_cat"/>
</dbReference>
<dbReference type="GO" id="GO:0046556">
    <property type="term" value="F:alpha-L-arabinofuranosidase activity"/>
    <property type="evidence" value="ECO:0007669"/>
    <property type="project" value="UniProtKB-EC"/>
</dbReference>
<comment type="subunit">
    <text evidence="3">Homohexamer; trimer of dimers.</text>
</comment>
<evidence type="ECO:0000313" key="10">
    <source>
        <dbReference type="Proteomes" id="UP000655287"/>
    </source>
</evidence>
<dbReference type="SMART" id="SM00813">
    <property type="entry name" value="Alpha-L-AF_C"/>
    <property type="match status" value="1"/>
</dbReference>
<sequence>MHQAQVTIDPAFRVGPVRRRTFGAFIEHLGRCVYTGVHEPGHPAAGEDGLRQDVLALTRELGVSTVRYPGGNFVSGYRWEDGIGPVAERPRRRDLAWHTTETNEFGVDEFMRWCRRAEVEPMMAVNLGTRGIEEALDLLEYCNHPSGTALSDLRIANGAKDPHDIRMWCLGNEMDGPWQLGHRPAREYGRLAAATGRAMRMADPGLELVACGSSGTGMPTFGAWEATVLEETYDVVDLISAHAYYEEKDGDLGGFLACAADMEHYIDTVVATADHVGARLRSRKKIDISFDEWNVWYMSRSMAAGPPEGWPVAPPLLEDHYHLADAVAVGSMLITLLRHTDRVAAASLAQLVNVIAPIMTEPGGRAWRQTTFHPFAQASRYAAGEVLRLAAVSPVYETAAYGEVPLLHAVATHSAEGTTLFAVNRATDRPLVLDIDARALGDVRIVEAVTLADDDFYAANTADDPDRIAPRANPDVRHDPARVVLPPVSWNVIRLG</sequence>
<evidence type="ECO:0000256" key="3">
    <source>
        <dbReference type="ARBA" id="ARBA00011165"/>
    </source>
</evidence>
<comment type="catalytic activity">
    <reaction evidence="1">
        <text>Hydrolysis of terminal non-reducing alpha-L-arabinofuranoside residues in alpha-L-arabinosides.</text>
        <dbReference type="EC" id="3.2.1.55"/>
    </reaction>
</comment>
<evidence type="ECO:0000256" key="7">
    <source>
        <dbReference type="ARBA" id="ARBA00023295"/>
    </source>
</evidence>
<comment type="caution">
    <text evidence="9">The sequence shown here is derived from an EMBL/GenBank/DDBJ whole genome shotgun (WGS) entry which is preliminary data.</text>
</comment>
<dbReference type="Gene3D" id="3.20.20.80">
    <property type="entry name" value="Glycosidases"/>
    <property type="match status" value="1"/>
</dbReference>
<organism evidence="9 10">
    <name type="scientific">Sphaerisporangium rufum</name>
    <dbReference type="NCBI Taxonomy" id="1381558"/>
    <lineage>
        <taxon>Bacteria</taxon>
        <taxon>Bacillati</taxon>
        <taxon>Actinomycetota</taxon>
        <taxon>Actinomycetes</taxon>
        <taxon>Streptosporangiales</taxon>
        <taxon>Streptosporangiaceae</taxon>
        <taxon>Sphaerisporangium</taxon>
    </lineage>
</organism>
<evidence type="ECO:0000256" key="6">
    <source>
        <dbReference type="ARBA" id="ARBA00023277"/>
    </source>
</evidence>
<dbReference type="EC" id="3.2.1.55" evidence="4"/>
<dbReference type="InterPro" id="IPR010720">
    <property type="entry name" value="Alpha-L-AF_C"/>
</dbReference>
<evidence type="ECO:0000256" key="2">
    <source>
        <dbReference type="ARBA" id="ARBA00007186"/>
    </source>
</evidence>
<dbReference type="SUPFAM" id="SSF51011">
    <property type="entry name" value="Glycosyl hydrolase domain"/>
    <property type="match status" value="1"/>
</dbReference>
<evidence type="ECO:0000256" key="5">
    <source>
        <dbReference type="ARBA" id="ARBA00022801"/>
    </source>
</evidence>
<dbReference type="PANTHER" id="PTHR43576">
    <property type="entry name" value="ALPHA-L-ARABINOFURANOSIDASE C-RELATED"/>
    <property type="match status" value="1"/>
</dbReference>
<dbReference type="GO" id="GO:0000272">
    <property type="term" value="P:polysaccharide catabolic process"/>
    <property type="evidence" value="ECO:0007669"/>
    <property type="project" value="TreeGrafter"/>
</dbReference>
<dbReference type="RefSeq" id="WP_203990251.1">
    <property type="nucleotide sequence ID" value="NZ_BOOU01000067.1"/>
</dbReference>
<dbReference type="EMBL" id="BOOU01000067">
    <property type="protein sequence ID" value="GII80004.1"/>
    <property type="molecule type" value="Genomic_DNA"/>
</dbReference>
<name>A0A919R5G2_9ACTN</name>
<dbReference type="InterPro" id="IPR017853">
    <property type="entry name" value="GH"/>
</dbReference>
<accession>A0A919R5G2</accession>
<dbReference type="PANTHER" id="PTHR43576:SF3">
    <property type="entry name" value="ALPHA-L-ARABINOFURANOSIDASE C"/>
    <property type="match status" value="1"/>
</dbReference>
<dbReference type="Gene3D" id="2.60.40.1180">
    <property type="entry name" value="Golgi alpha-mannosidase II"/>
    <property type="match status" value="1"/>
</dbReference>
<evidence type="ECO:0000256" key="1">
    <source>
        <dbReference type="ARBA" id="ARBA00001462"/>
    </source>
</evidence>
<reference evidence="9" key="1">
    <citation type="submission" date="2021-01" db="EMBL/GenBank/DDBJ databases">
        <title>Whole genome shotgun sequence of Sphaerisporangium rufum NBRC 109079.</title>
        <authorList>
            <person name="Komaki H."/>
            <person name="Tamura T."/>
        </authorList>
    </citation>
    <scope>NUCLEOTIDE SEQUENCE</scope>
    <source>
        <strain evidence="9">NBRC 109079</strain>
    </source>
</reference>
<gene>
    <name evidence="9" type="ORF">Sru01_49860</name>
</gene>
<feature type="domain" description="Alpha-L-arabinofuranosidase C-terminal" evidence="8">
    <location>
        <begin position="291"/>
        <end position="489"/>
    </location>
</feature>
<proteinExistence type="inferred from homology"/>
<evidence type="ECO:0000259" key="8">
    <source>
        <dbReference type="SMART" id="SM00813"/>
    </source>
</evidence>
<keyword evidence="6" id="KW-0119">Carbohydrate metabolism</keyword>